<evidence type="ECO:0000313" key="1">
    <source>
        <dbReference type="EMBL" id="CAB4672119.1"/>
    </source>
</evidence>
<accession>A0A6J6MFC8</accession>
<dbReference type="AlphaFoldDB" id="A0A6J6MFC8"/>
<sequence>MKTRTSWAEKVQKDATPVVKPLDRRFAGHDVGELMLISSAKDVNTKIRRIKSGTAITIPEFRERLAKSANADFTRPLSTGIFLRVVAEAALEALATGKAIDEVTPFWRVIEPTSTLAQKLSCGPTFISQRRRIEQT</sequence>
<dbReference type="EMBL" id="CAEZWW010000065">
    <property type="protein sequence ID" value="CAB4672119.1"/>
    <property type="molecule type" value="Genomic_DNA"/>
</dbReference>
<organism evidence="1">
    <name type="scientific">freshwater metagenome</name>
    <dbReference type="NCBI Taxonomy" id="449393"/>
    <lineage>
        <taxon>unclassified sequences</taxon>
        <taxon>metagenomes</taxon>
        <taxon>ecological metagenomes</taxon>
    </lineage>
</organism>
<name>A0A6J6MFC8_9ZZZZ</name>
<reference evidence="1" key="1">
    <citation type="submission" date="2020-05" db="EMBL/GenBank/DDBJ databases">
        <authorList>
            <person name="Chiriac C."/>
            <person name="Salcher M."/>
            <person name="Ghai R."/>
            <person name="Kavagutti S V."/>
        </authorList>
    </citation>
    <scope>NUCLEOTIDE SEQUENCE</scope>
</reference>
<proteinExistence type="predicted"/>
<gene>
    <name evidence="1" type="ORF">UFOPK2310_00673</name>
</gene>
<protein>
    <submittedName>
        <fullName evidence="1">Unannotated protein</fullName>
    </submittedName>
</protein>